<dbReference type="Proteomes" id="UP001408356">
    <property type="component" value="Unassembled WGS sequence"/>
</dbReference>
<feature type="compositionally biased region" description="Polar residues" evidence="1">
    <location>
        <begin position="25"/>
        <end position="35"/>
    </location>
</feature>
<feature type="region of interest" description="Disordered" evidence="1">
    <location>
        <begin position="53"/>
        <end position="81"/>
    </location>
</feature>
<evidence type="ECO:0000256" key="1">
    <source>
        <dbReference type="SAM" id="MobiDB-lite"/>
    </source>
</evidence>
<protein>
    <submittedName>
        <fullName evidence="2">Uncharacterized protein</fullName>
    </submittedName>
</protein>
<accession>A0ABR2UGZ7</accession>
<gene>
    <name evidence="2" type="ORF">SUNI508_11474</name>
</gene>
<dbReference type="EMBL" id="JARVKF010000432">
    <property type="protein sequence ID" value="KAK9413898.1"/>
    <property type="molecule type" value="Genomic_DNA"/>
</dbReference>
<sequence>MSDHEQSARQLMQQHLLLRNDLLPTGSNRGTNEANMRSWPASRGGVYWEFSAPNRRSGRRYDPWAATQKKREPKCNESRWR</sequence>
<keyword evidence="3" id="KW-1185">Reference proteome</keyword>
<feature type="region of interest" description="Disordered" evidence="1">
    <location>
        <begin position="1"/>
        <end position="39"/>
    </location>
</feature>
<organism evidence="2 3">
    <name type="scientific">Seiridium unicorne</name>
    <dbReference type="NCBI Taxonomy" id="138068"/>
    <lineage>
        <taxon>Eukaryota</taxon>
        <taxon>Fungi</taxon>
        <taxon>Dikarya</taxon>
        <taxon>Ascomycota</taxon>
        <taxon>Pezizomycotina</taxon>
        <taxon>Sordariomycetes</taxon>
        <taxon>Xylariomycetidae</taxon>
        <taxon>Amphisphaeriales</taxon>
        <taxon>Sporocadaceae</taxon>
        <taxon>Seiridium</taxon>
    </lineage>
</organism>
<reference evidence="2 3" key="1">
    <citation type="journal article" date="2024" name="J. Plant Pathol.">
        <title>Sequence and assembly of the genome of Seiridium unicorne, isolate CBS 538.82, causal agent of cypress canker disease.</title>
        <authorList>
            <person name="Scali E."/>
            <person name="Rocca G.D."/>
            <person name="Danti R."/>
            <person name="Garbelotto M."/>
            <person name="Barberini S."/>
            <person name="Baroncelli R."/>
            <person name="Emiliani G."/>
        </authorList>
    </citation>
    <scope>NUCLEOTIDE SEQUENCE [LARGE SCALE GENOMIC DNA]</scope>
    <source>
        <strain evidence="2 3">BM-138-508</strain>
    </source>
</reference>
<evidence type="ECO:0000313" key="3">
    <source>
        <dbReference type="Proteomes" id="UP001408356"/>
    </source>
</evidence>
<proteinExistence type="predicted"/>
<feature type="compositionally biased region" description="Basic and acidic residues" evidence="1">
    <location>
        <begin position="69"/>
        <end position="81"/>
    </location>
</feature>
<name>A0ABR2UGZ7_9PEZI</name>
<evidence type="ECO:0000313" key="2">
    <source>
        <dbReference type="EMBL" id="KAK9413898.1"/>
    </source>
</evidence>
<comment type="caution">
    <text evidence="2">The sequence shown here is derived from an EMBL/GenBank/DDBJ whole genome shotgun (WGS) entry which is preliminary data.</text>
</comment>